<feature type="compositionally biased region" description="Polar residues" evidence="1">
    <location>
        <begin position="385"/>
        <end position="413"/>
    </location>
</feature>
<feature type="compositionally biased region" description="Polar residues" evidence="1">
    <location>
        <begin position="1266"/>
        <end position="1286"/>
    </location>
</feature>
<feature type="region of interest" description="Disordered" evidence="1">
    <location>
        <begin position="582"/>
        <end position="629"/>
    </location>
</feature>
<dbReference type="InterPro" id="IPR026638">
    <property type="entry name" value="NCOA6"/>
</dbReference>
<feature type="compositionally biased region" description="Low complexity" evidence="1">
    <location>
        <begin position="1978"/>
        <end position="1990"/>
    </location>
</feature>
<feature type="region of interest" description="Disordered" evidence="1">
    <location>
        <begin position="959"/>
        <end position="1048"/>
    </location>
</feature>
<feature type="region of interest" description="Disordered" evidence="1">
    <location>
        <begin position="1911"/>
        <end position="2078"/>
    </location>
</feature>
<feature type="compositionally biased region" description="Basic and acidic residues" evidence="1">
    <location>
        <begin position="1005"/>
        <end position="1020"/>
    </location>
</feature>
<feature type="region of interest" description="Disordered" evidence="1">
    <location>
        <begin position="1542"/>
        <end position="1566"/>
    </location>
</feature>
<dbReference type="InterPro" id="IPR032715">
    <property type="entry name" value="NCOA6_TRADD-N"/>
</dbReference>
<feature type="compositionally biased region" description="Low complexity" evidence="1">
    <location>
        <begin position="838"/>
        <end position="851"/>
    </location>
</feature>
<feature type="region of interest" description="Disordered" evidence="1">
    <location>
        <begin position="1266"/>
        <end position="1315"/>
    </location>
</feature>
<feature type="compositionally biased region" description="Polar residues" evidence="1">
    <location>
        <begin position="1784"/>
        <end position="1797"/>
    </location>
</feature>
<feature type="compositionally biased region" description="Low complexity" evidence="1">
    <location>
        <begin position="1814"/>
        <end position="1837"/>
    </location>
</feature>
<feature type="compositionally biased region" description="Polar residues" evidence="1">
    <location>
        <begin position="1857"/>
        <end position="1871"/>
    </location>
</feature>
<feature type="compositionally biased region" description="Basic and acidic residues" evidence="1">
    <location>
        <begin position="1841"/>
        <end position="1856"/>
    </location>
</feature>
<feature type="compositionally biased region" description="Low complexity" evidence="1">
    <location>
        <begin position="1542"/>
        <end position="1557"/>
    </location>
</feature>
<feature type="compositionally biased region" description="Polar residues" evidence="1">
    <location>
        <begin position="1216"/>
        <end position="1225"/>
    </location>
</feature>
<feature type="region of interest" description="Disordered" evidence="1">
    <location>
        <begin position="514"/>
        <end position="552"/>
    </location>
</feature>
<feature type="region of interest" description="Disordered" evidence="1">
    <location>
        <begin position="447"/>
        <end position="466"/>
    </location>
</feature>
<feature type="compositionally biased region" description="Low complexity" evidence="1">
    <location>
        <begin position="128"/>
        <end position="150"/>
    </location>
</feature>
<feature type="region of interest" description="Disordered" evidence="1">
    <location>
        <begin position="1191"/>
        <end position="1252"/>
    </location>
</feature>
<protein>
    <submittedName>
        <fullName evidence="4">Nuclear receptor coactivator 6-like</fullName>
    </submittedName>
</protein>
<dbReference type="PANTHER" id="PTHR15690:SF0">
    <property type="entry name" value="NUCLEAR RECEPTOR COACTIVATOR 6"/>
    <property type="match status" value="1"/>
</dbReference>
<feature type="compositionally biased region" description="Low complexity" evidence="1">
    <location>
        <begin position="186"/>
        <end position="329"/>
    </location>
</feature>
<feature type="compositionally biased region" description="Polar residues" evidence="1">
    <location>
        <begin position="1702"/>
        <end position="1723"/>
    </location>
</feature>
<dbReference type="Pfam" id="PF13820">
    <property type="entry name" value="NCOA6_TRADD-N"/>
    <property type="match status" value="1"/>
</dbReference>
<reference evidence="4" key="1">
    <citation type="submission" date="2025-08" db="UniProtKB">
        <authorList>
            <consortium name="RefSeq"/>
        </authorList>
    </citation>
    <scope>IDENTIFICATION</scope>
    <source>
        <tissue evidence="4">Sperm</tissue>
    </source>
</reference>
<feature type="compositionally biased region" description="Polar residues" evidence="1">
    <location>
        <begin position="1404"/>
        <end position="1441"/>
    </location>
</feature>
<feature type="compositionally biased region" description="Basic residues" evidence="1">
    <location>
        <begin position="971"/>
        <end position="984"/>
    </location>
</feature>
<feature type="compositionally biased region" description="Basic and acidic residues" evidence="1">
    <location>
        <begin position="2020"/>
        <end position="2036"/>
    </location>
</feature>
<feature type="domain" description="Nuclear receptor coactivator 6 TRADD-N" evidence="2">
    <location>
        <begin position="28"/>
        <end position="160"/>
    </location>
</feature>
<feature type="compositionally biased region" description="Polar residues" evidence="1">
    <location>
        <begin position="1968"/>
        <end position="1977"/>
    </location>
</feature>
<evidence type="ECO:0000313" key="3">
    <source>
        <dbReference type="Proteomes" id="UP001318040"/>
    </source>
</evidence>
<feature type="compositionally biased region" description="Polar residues" evidence="1">
    <location>
        <begin position="1021"/>
        <end position="1034"/>
    </location>
</feature>
<organism evidence="3 4">
    <name type="scientific">Petromyzon marinus</name>
    <name type="common">Sea lamprey</name>
    <dbReference type="NCBI Taxonomy" id="7757"/>
    <lineage>
        <taxon>Eukaryota</taxon>
        <taxon>Metazoa</taxon>
        <taxon>Chordata</taxon>
        <taxon>Craniata</taxon>
        <taxon>Vertebrata</taxon>
        <taxon>Cyclostomata</taxon>
        <taxon>Hyperoartia</taxon>
        <taxon>Petromyzontiformes</taxon>
        <taxon>Petromyzontidae</taxon>
        <taxon>Petromyzon</taxon>
    </lineage>
</organism>
<feature type="compositionally biased region" description="Polar residues" evidence="1">
    <location>
        <begin position="959"/>
        <end position="968"/>
    </location>
</feature>
<keyword evidence="3" id="KW-1185">Reference proteome</keyword>
<feature type="region of interest" description="Disordered" evidence="1">
    <location>
        <begin position="1391"/>
        <end position="1453"/>
    </location>
</feature>
<dbReference type="Proteomes" id="UP001318040">
    <property type="component" value="Chromosome 15"/>
</dbReference>
<evidence type="ECO:0000259" key="2">
    <source>
        <dbReference type="Pfam" id="PF13820"/>
    </source>
</evidence>
<feature type="region of interest" description="Disordered" evidence="1">
    <location>
        <begin position="1663"/>
        <end position="1882"/>
    </location>
</feature>
<feature type="compositionally biased region" description="Low complexity" evidence="1">
    <location>
        <begin position="1872"/>
        <end position="1882"/>
    </location>
</feature>
<feature type="region of interest" description="Disordered" evidence="1">
    <location>
        <begin position="822"/>
        <end position="890"/>
    </location>
</feature>
<sequence>MEKASSTGCYLGEDVCREWHLNAHSVLVLTCEGSIGEKGFRKKLEGMVSAMCRMLKIGGDDVSLKMVEPWNSVRVTFTIPRDAAQRLRQLAQGNPQQLRELGILSVQIEGEGVVRLAPVQTQHLENRSSGAAAASAAAASSLPNPTAAPAGRGMQSVPGSRPPGHQPAPVMWSRMPGQSYSHMQHGSMQQGSMQQGSMQQGSMQQGSMQQGSMQQGSMQQGSMQQGSMQQGSMQQGSMQQGSMQQGSMQQGSMQQGSMQQGSMQQGSMQQGSMQQGSMQQGSMQQGSMQQGSMQQGSMQQGSMQQGSMQQGSMQQGSMQQGSMQQGSMSGMAMQTFQNNAQVPSQFHRPMMTPSTAPPHPPPPYPFGSQQVSAGVQSHFMMAHSSSAPKMSPMLQNKPSGNALPPTSQASLQQGPPPGHMTHYPPVMSSPIQPQRRLEQPGVRNRLPFGMSAVQSNPGGPAPNHENMAPVPTTSQMENRGHMQSTPYHMTQNAVKFEVHHTAQGPMQASVGEAAGAAPAALGHAQQESQSASRGNKPVPFHGSTAVSTIKDQRLMNAADMREAAKDSMKQNAGLPRVAHVVPTKHEGDGRGPTGSQQTLGNVGNVGNVPRGAMGAQQDKGPPTPRGQAKAAVTQLELGSCQPGQVASAGSQREVGAYVRRAAASGGGQQDVRNASWGSLGNQSSSEINAAGSSQVVASGNQQDAGNALHRQSDAQFDGLSQSQVPVSCNPVGAQREEHPPNTMAKTEVQLVTTTKSQMVALQNQVPGAQGQVMNVTSHIRAVTSASESVPESVGTVEKSSATGHGNVRKSPCAALTQQLITGVSHGNPTPEFQGRGQGASAGSASEQAEGQEQGGRGPRVRSAGTPGSDACPPGAPLEPALVGERASPTSGGVVVGRFPAPALPYGFSAGAMNPTSAAAAAAAAATRAQAAASLANKDVTLTSPLLVNLLQSDITSSQFAHGNKQGANGANRKKPVRNQKKKNPPGRQDKVQSSSDGDAALDVQLQEKTKVEPSEDHENTAQHGVSMQGASSKMNEQHQSDVQSSFQLNVQRDVADPTREVSEMTEHHLPQKQNVFDSYDPSSATLELPMSGPPATSGHDLQPLKPQVAPTILNPVEIPRSLPLYGPSAMYSAGQNAPIGPNNAAVCEKGPQPLGADVAGSSSFSQEKSETIMPSIKEESCAMVENKPNNHFGRDDHSKARHLQTSPTACAGSAASPFSQGQSLPAANIKFGGSTRDLSQLASPGQIGQQGNTSVQILHGGTRIAFSSNTVPSQTPLPVSSSQHQALSAPLGTLQTSVSRPKTPNRASPRPYNAIPPSFCPPSTEPSEISLSPERLNASIAGLFPPQINVPLPPKQPCLNARTLEQQGLNPTTLKAIGQVPGNQSAFPQMPGGVSVKSEEPYQERQTSIGVKRSSPSSRKGTQCTVKKSIPSPNRKLSVTGTRRAGDSPGAQINKHSLQHSILTSAPDKNASFMNEPLVRNIYLPTLPNFKSSVPAAEPLVAEVTPTSIPQMKSPSSLLQPGVGENILKHNLSYAPLPFTASTTPSPSLSSELENPAVASAHKPPLWPTPSNYEECFAGNTTQPAMGFGTRESKSVDSVVSDEKTATVIHSSNASLQIHTKSPERNNGNGDALQLLNSEATNKHDAKISFRETNEPIATTLMVNPTERPEEQSCSSLADGSVVDTHAKPVHVIPPEKRGAADTSSMKNDSSLSSPPSCAQDQMVSEKMDNVDILCSSDTTNPVSSEPSTSKSGSIPVIEPSNTGEREKESNSTNVNEAVVHSAVSKTEQPEQSTAPQDVTVKHESDSNITSCDIPSSISSESAKSSAPVESPAAKSSMDVSPERKNAEFPEPDNKSYLESQSCHTSANDQQATSDASKVASSSFVSECSSSAESTIGSGIIQDAGAVPCCKKSHRAKTPFESGIGEQLESSEKDEPSAITSVESQSQLVGPTDNTAVSTDVTLEDHSSTSTSDDAGTQSQSIDVVSSSIQEAAAGESAVDTAGDKSGAPMESELSAKTTVEVDKTSRNKQKEKDPDDSGVQQEMDVLQRKRSTRSASYCVARDISATGSHAPSKRKKK</sequence>
<proteinExistence type="predicted"/>
<dbReference type="KEGG" id="pmrn:116942509"/>
<feature type="compositionally biased region" description="Polar residues" evidence="1">
    <location>
        <begin position="1736"/>
        <end position="1753"/>
    </location>
</feature>
<evidence type="ECO:0000313" key="4">
    <source>
        <dbReference type="RefSeq" id="XP_032810398.1"/>
    </source>
</evidence>
<dbReference type="GO" id="GO:0005667">
    <property type="term" value="C:transcription regulator complex"/>
    <property type="evidence" value="ECO:0007669"/>
    <property type="project" value="TreeGrafter"/>
</dbReference>
<evidence type="ECO:0000256" key="1">
    <source>
        <dbReference type="SAM" id="MobiDB-lite"/>
    </source>
</evidence>
<feature type="compositionally biased region" description="Low complexity" evidence="1">
    <location>
        <begin position="514"/>
        <end position="526"/>
    </location>
</feature>
<feature type="compositionally biased region" description="Polar residues" evidence="1">
    <location>
        <begin position="1293"/>
        <end position="1306"/>
    </location>
</feature>
<name>A0AAJ7WVN9_PETMA</name>
<dbReference type="GO" id="GO:0035097">
    <property type="term" value="C:histone methyltransferase complex"/>
    <property type="evidence" value="ECO:0007669"/>
    <property type="project" value="TreeGrafter"/>
</dbReference>
<gene>
    <name evidence="4" type="primary">LOC116942509</name>
</gene>
<feature type="region of interest" description="Disordered" evidence="1">
    <location>
        <begin position="785"/>
        <end position="809"/>
    </location>
</feature>
<accession>A0AAJ7WVN9</accession>
<feature type="compositionally biased region" description="Polar residues" evidence="1">
    <location>
        <begin position="1236"/>
        <end position="1252"/>
    </location>
</feature>
<feature type="region of interest" description="Disordered" evidence="1">
    <location>
        <begin position="127"/>
        <end position="329"/>
    </location>
</feature>
<dbReference type="PANTHER" id="PTHR15690">
    <property type="entry name" value="NUCLEAR RECEPTOR COACTIVATOR 6"/>
    <property type="match status" value="1"/>
</dbReference>
<feature type="region of interest" description="Disordered" evidence="1">
    <location>
        <begin position="385"/>
        <end position="436"/>
    </location>
</feature>
<feature type="compositionally biased region" description="Polar residues" evidence="1">
    <location>
        <begin position="1938"/>
        <end position="1961"/>
    </location>
</feature>
<dbReference type="GO" id="GO:0045944">
    <property type="term" value="P:positive regulation of transcription by RNA polymerase II"/>
    <property type="evidence" value="ECO:0007669"/>
    <property type="project" value="TreeGrafter"/>
</dbReference>
<dbReference type="RefSeq" id="XP_032810398.1">
    <property type="nucleotide sequence ID" value="XM_032954507.1"/>
</dbReference>
<dbReference type="GO" id="GO:0003713">
    <property type="term" value="F:transcription coactivator activity"/>
    <property type="evidence" value="ECO:0007669"/>
    <property type="project" value="InterPro"/>
</dbReference>